<proteinExistence type="predicted"/>
<evidence type="ECO:0000313" key="4">
    <source>
        <dbReference type="EMBL" id="MBB5977369.1"/>
    </source>
</evidence>
<dbReference type="InterPro" id="IPR015915">
    <property type="entry name" value="Kelch-typ_b-propeller"/>
</dbReference>
<dbReference type="SMART" id="SM00612">
    <property type="entry name" value="Kelch"/>
    <property type="match status" value="6"/>
</dbReference>
<keyword evidence="2" id="KW-0677">Repeat</keyword>
<protein>
    <submittedName>
        <fullName evidence="4">Tetratricopeptide (TPR) repeat protein</fullName>
    </submittedName>
</protein>
<dbReference type="Pfam" id="PF13424">
    <property type="entry name" value="TPR_12"/>
    <property type="match status" value="1"/>
</dbReference>
<dbReference type="SUPFAM" id="SSF117281">
    <property type="entry name" value="Kelch motif"/>
    <property type="match status" value="2"/>
</dbReference>
<organism evidence="4 5">
    <name type="scientific">Kribbella solani</name>
    <dbReference type="NCBI Taxonomy" id="236067"/>
    <lineage>
        <taxon>Bacteria</taxon>
        <taxon>Bacillati</taxon>
        <taxon>Actinomycetota</taxon>
        <taxon>Actinomycetes</taxon>
        <taxon>Propionibacteriales</taxon>
        <taxon>Kribbellaceae</taxon>
        <taxon>Kribbella</taxon>
    </lineage>
</organism>
<dbReference type="Gene3D" id="1.25.40.10">
    <property type="entry name" value="Tetratricopeptide repeat domain"/>
    <property type="match status" value="2"/>
</dbReference>
<dbReference type="InterPro" id="IPR056737">
    <property type="entry name" value="Beta-prop_ATRN-MKLN-like"/>
</dbReference>
<sequence length="753" mass="80301">MTVEWHSAGELPVALGLFGDESMLLDDGRVLVAGGVDGRRTALDAVTLYDPETNVWSASNPMLTSRRDHTVTQLKDGRVLVAGGESGKLTFPFDGLATAELFDLKTETWTETGAMHTARWGHTATRLPSGKVLVAGGAGARTPESYQSWSSAELFDPGSGTWTPVDDMTDARMGHTAVLLADGNVLVIGGMLSTGRGDGVALGFCELYNSDTGRWTPTGSLTMPRMSHTTALLPDGSVLVAGGWVSTVPVGWNYQEYSQWSVERYDSVAGLWSADSNLPGGRADHKMVLLSSGQLLLAGGTEAANPDTGYPSVLLYDPRLRLWSTVAPMTAGRFGFGLVALKDGRALAIGGIDRAGQARPHPGDDEVIAATETYGEYVVPKPPTQEELDDWLRQGEEWSRVAAVDHREGRDPDAVAAERKAAVFFLRLRRARQAYTWRWAHSAVYLGIYLSYAGSPDEAAASEAAAIDAFHEIGDRPLEAWAGSNLSAVLDRAGRYPAAVNAQQQVRSIYTELAAADPNYRGILAQTNVFLGQYLSHANRPDEAVSVTEEAINLYQQIGDQGLTGWAYTNLAAYCSAAARYPAAAAAQTEACRIYRNLAATDPSYRPVLAQAAVILGGVLVQTSQYGQAIAAIQEGIDLYRALADRPLLAWALGNLRAAAQAANRLPAAIAAGQEARDIYAGLAAADPAYKPLLADAALRLTQAMLAANDHAAALTPAREAVDLYTQLTAADPTYAARLALARQLLDQTQTVP</sequence>
<dbReference type="PANTHER" id="PTHR46344:SF27">
    <property type="entry name" value="KELCH REPEAT SUPERFAMILY PROTEIN"/>
    <property type="match status" value="1"/>
</dbReference>
<dbReference type="InterPro" id="IPR006652">
    <property type="entry name" value="Kelch_1"/>
</dbReference>
<accession>A0A841DIK0</accession>
<dbReference type="PANTHER" id="PTHR46344">
    <property type="entry name" value="OS02G0202900 PROTEIN"/>
    <property type="match status" value="1"/>
</dbReference>
<reference evidence="4 5" key="1">
    <citation type="submission" date="2020-08" db="EMBL/GenBank/DDBJ databases">
        <title>Sequencing the genomes of 1000 actinobacteria strains.</title>
        <authorList>
            <person name="Klenk H.-P."/>
        </authorList>
    </citation>
    <scope>NUCLEOTIDE SEQUENCE [LARGE SCALE GENOMIC DNA]</scope>
    <source>
        <strain evidence="4 5">DSM 17294</strain>
    </source>
</reference>
<dbReference type="SUPFAM" id="SSF48452">
    <property type="entry name" value="TPR-like"/>
    <property type="match status" value="2"/>
</dbReference>
<dbReference type="InterPro" id="IPR011990">
    <property type="entry name" value="TPR-like_helical_dom_sf"/>
</dbReference>
<feature type="domain" description="Attractin/MKLN-like beta-propeller" evidence="3">
    <location>
        <begin position="22"/>
        <end position="245"/>
    </location>
</feature>
<evidence type="ECO:0000256" key="1">
    <source>
        <dbReference type="ARBA" id="ARBA00022441"/>
    </source>
</evidence>
<evidence type="ECO:0000256" key="2">
    <source>
        <dbReference type="ARBA" id="ARBA00022737"/>
    </source>
</evidence>
<evidence type="ECO:0000313" key="5">
    <source>
        <dbReference type="Proteomes" id="UP000558997"/>
    </source>
</evidence>
<dbReference type="Proteomes" id="UP000558997">
    <property type="component" value="Unassembled WGS sequence"/>
</dbReference>
<evidence type="ECO:0000259" key="3">
    <source>
        <dbReference type="Pfam" id="PF24981"/>
    </source>
</evidence>
<dbReference type="Gene3D" id="2.120.10.80">
    <property type="entry name" value="Kelch-type beta propeller"/>
    <property type="match status" value="1"/>
</dbReference>
<gene>
    <name evidence="4" type="ORF">HDA44_000710</name>
</gene>
<dbReference type="EMBL" id="JACHNF010000001">
    <property type="protein sequence ID" value="MBB5977369.1"/>
    <property type="molecule type" value="Genomic_DNA"/>
</dbReference>
<keyword evidence="5" id="KW-1185">Reference proteome</keyword>
<dbReference type="Pfam" id="PF24981">
    <property type="entry name" value="Beta-prop_ATRN-LZTR1"/>
    <property type="match status" value="1"/>
</dbReference>
<comment type="caution">
    <text evidence="4">The sequence shown here is derived from an EMBL/GenBank/DDBJ whole genome shotgun (WGS) entry which is preliminary data.</text>
</comment>
<name>A0A841DIK0_9ACTN</name>
<dbReference type="Gene3D" id="2.130.10.80">
    <property type="entry name" value="Galactose oxidase/kelch, beta-propeller"/>
    <property type="match status" value="2"/>
</dbReference>
<dbReference type="InterPro" id="IPR037293">
    <property type="entry name" value="Gal_Oxidase_central_sf"/>
</dbReference>
<dbReference type="AlphaFoldDB" id="A0A841DIK0"/>
<keyword evidence="1" id="KW-0880">Kelch repeat</keyword>
<dbReference type="RefSeq" id="WP_184831280.1">
    <property type="nucleotide sequence ID" value="NZ_BAAAVN010000014.1"/>
</dbReference>